<evidence type="ECO:0000256" key="8">
    <source>
        <dbReference type="ARBA" id="ARBA00022787"/>
    </source>
</evidence>
<keyword evidence="9" id="KW-0256">Endoplasmic reticulum</keyword>
<dbReference type="EC" id="2.5.1.18" evidence="5"/>
<dbReference type="GO" id="GO:0004364">
    <property type="term" value="F:glutathione transferase activity"/>
    <property type="evidence" value="ECO:0007669"/>
    <property type="project" value="UniProtKB-EC"/>
</dbReference>
<feature type="transmembrane region" description="Helical" evidence="17">
    <location>
        <begin position="12"/>
        <end position="31"/>
    </location>
</feature>
<protein>
    <recommendedName>
        <fullName evidence="15">Microsomal glutathione S-transferase 1</fullName>
        <ecNumber evidence="5">2.5.1.18</ecNumber>
    </recommendedName>
</protein>
<name>A0A834NNN7_VESGE</name>
<dbReference type="InterPro" id="IPR001129">
    <property type="entry name" value="Membr-assoc_MAPEG"/>
</dbReference>
<dbReference type="Gene3D" id="1.20.120.550">
    <property type="entry name" value="Membrane associated eicosanoid/glutathione metabolism-like domain"/>
    <property type="match status" value="1"/>
</dbReference>
<keyword evidence="7 17" id="KW-0812">Transmembrane</keyword>
<evidence type="ECO:0000256" key="5">
    <source>
        <dbReference type="ARBA" id="ARBA00012452"/>
    </source>
</evidence>
<comment type="subunit">
    <text evidence="14">Homotrimer; The trimer binds only one molecule of glutathione.</text>
</comment>
<sequence>MAAINTEIMKVFGFWSSVLVLKMLAMVILTARHRFTKKIFANPDDTTFLKKAKVLYDDADIERVRRNHLNDLENILPWFIITYIWLTTGPSIWLAGILIRTFVISRIIHTLVYAVFPQQPARFLSFFFGYCIMGYEAFTSLLYYL</sequence>
<proteinExistence type="inferred from homology"/>
<dbReference type="InterPro" id="IPR023352">
    <property type="entry name" value="MAPEG-like_dom_sf"/>
</dbReference>
<keyword evidence="10 17" id="KW-1133">Transmembrane helix</keyword>
<comment type="subcellular location">
    <subcellularLocation>
        <location evidence="3">Endoplasmic reticulum membrane</location>
        <topology evidence="3">Multi-pass membrane protein</topology>
    </subcellularLocation>
    <subcellularLocation>
        <location evidence="2">Mitochondrion outer membrane</location>
    </subcellularLocation>
</comment>
<dbReference type="AlphaFoldDB" id="A0A834NNN7"/>
<keyword evidence="12" id="KW-0496">Mitochondrion</keyword>
<keyword evidence="13 17" id="KW-0472">Membrane</keyword>
<evidence type="ECO:0000256" key="1">
    <source>
        <dbReference type="ARBA" id="ARBA00003701"/>
    </source>
</evidence>
<keyword evidence="6" id="KW-0808">Transferase</keyword>
<evidence type="ECO:0000256" key="3">
    <source>
        <dbReference type="ARBA" id="ARBA00004477"/>
    </source>
</evidence>
<evidence type="ECO:0000256" key="7">
    <source>
        <dbReference type="ARBA" id="ARBA00022692"/>
    </source>
</evidence>
<keyword evidence="19" id="KW-1185">Reference proteome</keyword>
<gene>
    <name evidence="18" type="ORF">HZH68_003183</name>
</gene>
<evidence type="ECO:0000256" key="13">
    <source>
        <dbReference type="ARBA" id="ARBA00023136"/>
    </source>
</evidence>
<keyword evidence="11" id="KW-0007">Acetylation</keyword>
<evidence type="ECO:0000256" key="11">
    <source>
        <dbReference type="ARBA" id="ARBA00022990"/>
    </source>
</evidence>
<comment type="function">
    <text evidence="1">Conjugation of reduced glutathione to a wide number of exogenous and endogenous hydrophobic electrophiles.</text>
</comment>
<evidence type="ECO:0000256" key="10">
    <source>
        <dbReference type="ARBA" id="ARBA00022989"/>
    </source>
</evidence>
<dbReference type="EMBL" id="JACSDZ010000002">
    <property type="protein sequence ID" value="KAF7414694.1"/>
    <property type="molecule type" value="Genomic_DNA"/>
</dbReference>
<evidence type="ECO:0000256" key="2">
    <source>
        <dbReference type="ARBA" id="ARBA00004294"/>
    </source>
</evidence>
<dbReference type="PANTHER" id="PTHR10689:SF6">
    <property type="entry name" value="MICROSOMAL GLUTATHIONE S-TRANSFERASE 1"/>
    <property type="match status" value="1"/>
</dbReference>
<dbReference type="Pfam" id="PF01124">
    <property type="entry name" value="MAPEG"/>
    <property type="match status" value="1"/>
</dbReference>
<evidence type="ECO:0000256" key="4">
    <source>
        <dbReference type="ARBA" id="ARBA00010459"/>
    </source>
</evidence>
<dbReference type="FunFam" id="1.20.120.550:FF:000002">
    <property type="entry name" value="Microsomal glutathione S-transferase 1"/>
    <property type="match status" value="1"/>
</dbReference>
<evidence type="ECO:0000256" key="9">
    <source>
        <dbReference type="ARBA" id="ARBA00022824"/>
    </source>
</evidence>
<accession>A0A834NNN7</accession>
<keyword evidence="8" id="KW-1000">Mitochondrion outer membrane</keyword>
<evidence type="ECO:0000256" key="16">
    <source>
        <dbReference type="ARBA" id="ARBA00049385"/>
    </source>
</evidence>
<dbReference type="GO" id="GO:0005741">
    <property type="term" value="C:mitochondrial outer membrane"/>
    <property type="evidence" value="ECO:0007669"/>
    <property type="project" value="UniProtKB-SubCell"/>
</dbReference>
<dbReference type="PANTHER" id="PTHR10689">
    <property type="entry name" value="MICROSOMAL GLUTATHIONE S-TRANSFERASE 1"/>
    <property type="match status" value="1"/>
</dbReference>
<evidence type="ECO:0000256" key="15">
    <source>
        <dbReference type="ARBA" id="ARBA00039397"/>
    </source>
</evidence>
<comment type="catalytic activity">
    <reaction evidence="16">
        <text>RX + glutathione = an S-substituted glutathione + a halide anion + H(+)</text>
        <dbReference type="Rhea" id="RHEA:16437"/>
        <dbReference type="ChEBI" id="CHEBI:15378"/>
        <dbReference type="ChEBI" id="CHEBI:16042"/>
        <dbReference type="ChEBI" id="CHEBI:17792"/>
        <dbReference type="ChEBI" id="CHEBI:57925"/>
        <dbReference type="ChEBI" id="CHEBI:90779"/>
        <dbReference type="EC" id="2.5.1.18"/>
    </reaction>
    <physiologicalReaction direction="left-to-right" evidence="16">
        <dbReference type="Rhea" id="RHEA:16438"/>
    </physiologicalReaction>
</comment>
<dbReference type="SUPFAM" id="SSF161084">
    <property type="entry name" value="MAPEG domain-like"/>
    <property type="match status" value="1"/>
</dbReference>
<feature type="transmembrane region" description="Helical" evidence="17">
    <location>
        <begin position="123"/>
        <end position="144"/>
    </location>
</feature>
<comment type="similarity">
    <text evidence="4">Belongs to the MAPEG family.</text>
</comment>
<evidence type="ECO:0000256" key="17">
    <source>
        <dbReference type="SAM" id="Phobius"/>
    </source>
</evidence>
<reference evidence="18" key="1">
    <citation type="journal article" date="2020" name="G3 (Bethesda)">
        <title>High-Quality Assemblies for Three Invasive Social Wasps from the &lt;i&gt;Vespula&lt;/i&gt; Genus.</title>
        <authorList>
            <person name="Harrop T.W.R."/>
            <person name="Guhlin J."/>
            <person name="McLaughlin G.M."/>
            <person name="Permina E."/>
            <person name="Stockwell P."/>
            <person name="Gilligan J."/>
            <person name="Le Lec M.F."/>
            <person name="Gruber M.A.M."/>
            <person name="Quinn O."/>
            <person name="Lovegrove M."/>
            <person name="Duncan E.J."/>
            <person name="Remnant E.J."/>
            <person name="Van Eeckhoven J."/>
            <person name="Graham B."/>
            <person name="Knapp R.A."/>
            <person name="Langford K.W."/>
            <person name="Kronenberg Z."/>
            <person name="Press M.O."/>
            <person name="Eacker S.M."/>
            <person name="Wilson-Rankin E.E."/>
            <person name="Purcell J."/>
            <person name="Lester P.J."/>
            <person name="Dearden P.K."/>
        </authorList>
    </citation>
    <scope>NUCLEOTIDE SEQUENCE</scope>
    <source>
        <strain evidence="18">Linc-1</strain>
    </source>
</reference>
<dbReference type="GO" id="GO:0005789">
    <property type="term" value="C:endoplasmic reticulum membrane"/>
    <property type="evidence" value="ECO:0007669"/>
    <property type="project" value="UniProtKB-SubCell"/>
</dbReference>
<evidence type="ECO:0000256" key="6">
    <source>
        <dbReference type="ARBA" id="ARBA00022679"/>
    </source>
</evidence>
<evidence type="ECO:0000256" key="12">
    <source>
        <dbReference type="ARBA" id="ARBA00023128"/>
    </source>
</evidence>
<evidence type="ECO:0000313" key="18">
    <source>
        <dbReference type="EMBL" id="KAF7414694.1"/>
    </source>
</evidence>
<evidence type="ECO:0000256" key="14">
    <source>
        <dbReference type="ARBA" id="ARBA00038540"/>
    </source>
</evidence>
<dbReference type="Proteomes" id="UP000617340">
    <property type="component" value="Unassembled WGS sequence"/>
</dbReference>
<comment type="caution">
    <text evidence="18">The sequence shown here is derived from an EMBL/GenBank/DDBJ whole genome shotgun (WGS) entry which is preliminary data.</text>
</comment>
<evidence type="ECO:0000313" key="19">
    <source>
        <dbReference type="Proteomes" id="UP000617340"/>
    </source>
</evidence>
<dbReference type="InterPro" id="IPR040162">
    <property type="entry name" value="MGST1-like"/>
</dbReference>
<organism evidence="18 19">
    <name type="scientific">Vespula germanica</name>
    <name type="common">German yellow jacket</name>
    <name type="synonym">Paravespula germanica</name>
    <dbReference type="NCBI Taxonomy" id="30212"/>
    <lineage>
        <taxon>Eukaryota</taxon>
        <taxon>Metazoa</taxon>
        <taxon>Ecdysozoa</taxon>
        <taxon>Arthropoda</taxon>
        <taxon>Hexapoda</taxon>
        <taxon>Insecta</taxon>
        <taxon>Pterygota</taxon>
        <taxon>Neoptera</taxon>
        <taxon>Endopterygota</taxon>
        <taxon>Hymenoptera</taxon>
        <taxon>Apocrita</taxon>
        <taxon>Aculeata</taxon>
        <taxon>Vespoidea</taxon>
        <taxon>Vespidae</taxon>
        <taxon>Vespinae</taxon>
        <taxon>Vespula</taxon>
    </lineage>
</organism>